<evidence type="ECO:0000256" key="6">
    <source>
        <dbReference type="ARBA" id="ARBA00023136"/>
    </source>
</evidence>
<dbReference type="PANTHER" id="PTHR10572:SF24">
    <property type="entry name" value="3-HYDROXY-3-METHYLGLUTARYL-COENZYME A REDUCTASE"/>
    <property type="match status" value="1"/>
</dbReference>
<evidence type="ECO:0000256" key="4">
    <source>
        <dbReference type="ARBA" id="ARBA00022857"/>
    </source>
</evidence>
<dbReference type="OrthoDB" id="310654at2759"/>
<dbReference type="SUPFAM" id="SSF55035">
    <property type="entry name" value="NAD-binding domain of HMG-CoA reductase"/>
    <property type="match status" value="1"/>
</dbReference>
<dbReference type="InterPro" id="IPR002202">
    <property type="entry name" value="HMG_CoA_Rdtase"/>
</dbReference>
<dbReference type="CDD" id="cd00643">
    <property type="entry name" value="HMG-CoA_reductase_classI"/>
    <property type="match status" value="1"/>
</dbReference>
<dbReference type="GO" id="GO:0005789">
    <property type="term" value="C:endoplasmic reticulum membrane"/>
    <property type="evidence" value="ECO:0007669"/>
    <property type="project" value="TreeGrafter"/>
</dbReference>
<evidence type="ECO:0000256" key="3">
    <source>
        <dbReference type="ARBA" id="ARBA00012999"/>
    </source>
</evidence>
<dbReference type="InterPro" id="IPR004554">
    <property type="entry name" value="HMG_CoA_Rdtase_eu_arc"/>
</dbReference>
<gene>
    <name evidence="8" type="ORF">H1R20_g15684</name>
</gene>
<organism evidence="8 9">
    <name type="scientific">Candolleomyces eurysporus</name>
    <dbReference type="NCBI Taxonomy" id="2828524"/>
    <lineage>
        <taxon>Eukaryota</taxon>
        <taxon>Fungi</taxon>
        <taxon>Dikarya</taxon>
        <taxon>Basidiomycota</taxon>
        <taxon>Agaricomycotina</taxon>
        <taxon>Agaricomycetes</taxon>
        <taxon>Agaricomycetidae</taxon>
        <taxon>Agaricales</taxon>
        <taxon>Agaricineae</taxon>
        <taxon>Psathyrellaceae</taxon>
        <taxon>Candolleomyces</taxon>
    </lineage>
</organism>
<keyword evidence="4" id="KW-0521">NADP</keyword>
<dbReference type="PROSITE" id="PS01192">
    <property type="entry name" value="HMG_COA_REDUCTASE_3"/>
    <property type="match status" value="1"/>
</dbReference>
<dbReference type="Pfam" id="PF00368">
    <property type="entry name" value="HMG-CoA_red"/>
    <property type="match status" value="2"/>
</dbReference>
<name>A0A9W8MAE6_9AGAR</name>
<dbReference type="EMBL" id="JANBPK010001609">
    <property type="protein sequence ID" value="KAJ2921414.1"/>
    <property type="molecule type" value="Genomic_DNA"/>
</dbReference>
<dbReference type="Gene3D" id="3.90.770.10">
    <property type="entry name" value="3-hydroxy-3-methylglutaryl-coenzyme A Reductase, Chain A, domain 2"/>
    <property type="match status" value="2"/>
</dbReference>
<evidence type="ECO:0000256" key="5">
    <source>
        <dbReference type="ARBA" id="ARBA00023002"/>
    </source>
</evidence>
<dbReference type="Proteomes" id="UP001140091">
    <property type="component" value="Unassembled WGS sequence"/>
</dbReference>
<dbReference type="GO" id="GO:0006696">
    <property type="term" value="P:ergosterol biosynthetic process"/>
    <property type="evidence" value="ECO:0007669"/>
    <property type="project" value="TreeGrafter"/>
</dbReference>
<dbReference type="FunFam" id="3.90.770.10:FF:000001">
    <property type="entry name" value="3-hydroxy-3-methylglutaryl coenzyme A reductase"/>
    <property type="match status" value="1"/>
</dbReference>
<dbReference type="InterPro" id="IPR009023">
    <property type="entry name" value="HMG_CoA_Rdtase_NAD(P)-bd_sf"/>
</dbReference>
<sequence>MSSIAQQHTSSFSVRDLDLKLKKVKLAHPEQSLPSPPSSDSGSSSPKQDSEESYFLRSLEECLAIYEEPSRPRSQSLALLSDEEVIMLANNGNIATYALEKLFGMDQLERAVRIRRAILSRASSTGTLESSSIPYENYDYSRVLGACCENVVGYIPIPLGVAGPLTVDGKQYPIPMATAEGTLVASTSRGCKALNAGGGVSTVLVGDGMTRGPAIDFPSAIQAGKAKAWIDSAEGTRGAPGSIRVDFEVRQAEELEDSDCRKDALRAGTEKALEAMQKRFPEMVVLALSGNYCTDKKPAAINWIEGRGKNVVAEAVIPGHVVKTVLKTTVRDLCNLNVKKNLMGSAMAGSIGGFNAHAANILTAIFLATGQDPAQNVESSMCMTLMEPTGLNGEDLLVSVTMPCIEVGTVGGGTVLAPQQGVLDMLGVRGAHPQQPGQNAQTLARIIASAVLAGELSLLSALAAGHLIKAHMAHNRSQVNTPAASVPVTPGAGFTSRA</sequence>
<accession>A0A9W8MAE6</accession>
<evidence type="ECO:0000256" key="1">
    <source>
        <dbReference type="ARBA" id="ARBA00004370"/>
    </source>
</evidence>
<dbReference type="PROSITE" id="PS50065">
    <property type="entry name" value="HMG_COA_REDUCTASE_4"/>
    <property type="match status" value="1"/>
</dbReference>
<dbReference type="GO" id="GO:0008299">
    <property type="term" value="P:isoprenoid biosynthetic process"/>
    <property type="evidence" value="ECO:0007669"/>
    <property type="project" value="InterPro"/>
</dbReference>
<feature type="region of interest" description="Disordered" evidence="7">
    <location>
        <begin position="478"/>
        <end position="498"/>
    </location>
</feature>
<dbReference type="GO" id="GO:0005778">
    <property type="term" value="C:peroxisomal membrane"/>
    <property type="evidence" value="ECO:0007669"/>
    <property type="project" value="TreeGrafter"/>
</dbReference>
<dbReference type="InterPro" id="IPR023076">
    <property type="entry name" value="HMG_CoA_Rdtase_CS"/>
</dbReference>
<protein>
    <recommendedName>
        <fullName evidence="3">hydroxymethylglutaryl-CoA reductase (NADPH)</fullName>
        <ecNumber evidence="3">1.1.1.34</ecNumber>
    </recommendedName>
</protein>
<dbReference type="PANTHER" id="PTHR10572">
    <property type="entry name" value="3-HYDROXY-3-METHYLGLUTARYL-COENZYME A REDUCTASE"/>
    <property type="match status" value="1"/>
</dbReference>
<dbReference type="FunFam" id="1.10.3270.10:FF:000001">
    <property type="entry name" value="3-hydroxy-3-methylglutaryl coenzyme A reductase"/>
    <property type="match status" value="1"/>
</dbReference>
<dbReference type="SUPFAM" id="SSF56542">
    <property type="entry name" value="Substrate-binding domain of HMG-CoA reductase"/>
    <property type="match status" value="1"/>
</dbReference>
<keyword evidence="6" id="KW-0472">Membrane</keyword>
<keyword evidence="5" id="KW-0560">Oxidoreductase</keyword>
<dbReference type="EC" id="1.1.1.34" evidence="3"/>
<evidence type="ECO:0000256" key="2">
    <source>
        <dbReference type="ARBA" id="ARBA00007661"/>
    </source>
</evidence>
<comment type="similarity">
    <text evidence="2">Belongs to the HMG-CoA reductase family.</text>
</comment>
<feature type="non-terminal residue" evidence="8">
    <location>
        <position position="1"/>
    </location>
</feature>
<dbReference type="GO" id="GO:0015936">
    <property type="term" value="P:coenzyme A metabolic process"/>
    <property type="evidence" value="ECO:0007669"/>
    <property type="project" value="InterPro"/>
</dbReference>
<dbReference type="InterPro" id="IPR023282">
    <property type="entry name" value="HMG_CoA_Rdtase_N"/>
</dbReference>
<evidence type="ECO:0000313" key="9">
    <source>
        <dbReference type="Proteomes" id="UP001140091"/>
    </source>
</evidence>
<evidence type="ECO:0000256" key="7">
    <source>
        <dbReference type="SAM" id="MobiDB-lite"/>
    </source>
</evidence>
<reference evidence="8" key="1">
    <citation type="submission" date="2022-06" db="EMBL/GenBank/DDBJ databases">
        <title>Genome Sequence of Candolleomyces eurysporus.</title>
        <authorList>
            <person name="Buettner E."/>
        </authorList>
    </citation>
    <scope>NUCLEOTIDE SEQUENCE</scope>
    <source>
        <strain evidence="8">VTCC 930004</strain>
    </source>
</reference>
<feature type="compositionally biased region" description="Low complexity" evidence="7">
    <location>
        <begin position="29"/>
        <end position="47"/>
    </location>
</feature>
<dbReference type="Gene3D" id="3.30.70.420">
    <property type="entry name" value="Hydroxymethylglutaryl-CoA reductase, class I/II, NAD/NADP-binding domain"/>
    <property type="match status" value="1"/>
</dbReference>
<proteinExistence type="inferred from homology"/>
<dbReference type="Gene3D" id="1.10.3270.10">
    <property type="entry name" value="HMGR, N-terminal domain"/>
    <property type="match status" value="1"/>
</dbReference>
<dbReference type="PRINTS" id="PR00071">
    <property type="entry name" value="HMGCOARDTASE"/>
</dbReference>
<comment type="subcellular location">
    <subcellularLocation>
        <location evidence="1">Membrane</location>
    </subcellularLocation>
</comment>
<dbReference type="InterPro" id="IPR023074">
    <property type="entry name" value="HMG_CoA_Rdtase_cat_sf"/>
</dbReference>
<dbReference type="InterPro" id="IPR009029">
    <property type="entry name" value="HMG_CoA_Rdtase_sub-bd_dom_sf"/>
</dbReference>
<dbReference type="AlphaFoldDB" id="A0A9W8MAE6"/>
<feature type="region of interest" description="Disordered" evidence="7">
    <location>
        <begin position="25"/>
        <end position="50"/>
    </location>
</feature>
<dbReference type="GO" id="GO:0004420">
    <property type="term" value="F:hydroxymethylglutaryl-CoA reductase (NADPH) activity"/>
    <property type="evidence" value="ECO:0007669"/>
    <property type="project" value="UniProtKB-EC"/>
</dbReference>
<keyword evidence="9" id="KW-1185">Reference proteome</keyword>
<comment type="caution">
    <text evidence="8">The sequence shown here is derived from an EMBL/GenBank/DDBJ whole genome shotgun (WGS) entry which is preliminary data.</text>
</comment>
<dbReference type="PROSITE" id="PS00318">
    <property type="entry name" value="HMG_COA_REDUCTASE_2"/>
    <property type="match status" value="1"/>
</dbReference>
<evidence type="ECO:0000313" key="8">
    <source>
        <dbReference type="EMBL" id="KAJ2921414.1"/>
    </source>
</evidence>